<dbReference type="PANTHER" id="PTHR24072">
    <property type="entry name" value="RHO FAMILY GTPASE"/>
    <property type="match status" value="1"/>
</dbReference>
<dbReference type="SUPFAM" id="SSF52540">
    <property type="entry name" value="P-loop containing nucleoside triphosphate hydrolases"/>
    <property type="match status" value="1"/>
</dbReference>
<keyword evidence="4" id="KW-1185">Reference proteome</keyword>
<dbReference type="InterPro" id="IPR003578">
    <property type="entry name" value="Small_GTPase_Rho"/>
</dbReference>
<sequence length="196" mass="23071">MELRSHRKKVKAVRIILMGDRGIGKSSIIHASIGTKKVKCIKFRLARYYKFTMNFANEAVPMSILDMTDTTECIELWEFYECLRVDTVVLCYAVDDRKSFENIKTRWMQEARKYFNKAFIVLVGLRLDRMLEDTVVDPVFFREGDEIARKFLLKAFFTTSTLRKDAVNFLFLITLGRDVILSLFSPRYFKQLFTLN</sequence>
<reference evidence="3" key="1">
    <citation type="submission" date="2020-08" db="EMBL/GenBank/DDBJ databases">
        <title>Multicomponent nature underlies the extraordinary mechanical properties of spider dragline silk.</title>
        <authorList>
            <person name="Kono N."/>
            <person name="Nakamura H."/>
            <person name="Mori M."/>
            <person name="Yoshida Y."/>
            <person name="Ohtoshi R."/>
            <person name="Malay A.D."/>
            <person name="Moran D.A.P."/>
            <person name="Tomita M."/>
            <person name="Numata K."/>
            <person name="Arakawa K."/>
        </authorList>
    </citation>
    <scope>NUCLEOTIDE SEQUENCE</scope>
</reference>
<dbReference type="GO" id="GO:0001667">
    <property type="term" value="P:ameboidal-type cell migration"/>
    <property type="evidence" value="ECO:0007669"/>
    <property type="project" value="UniProtKB-ARBA"/>
</dbReference>
<dbReference type="AlphaFoldDB" id="A0A8X6Y7B8"/>
<dbReference type="Gene3D" id="3.40.50.300">
    <property type="entry name" value="P-loop containing nucleotide triphosphate hydrolases"/>
    <property type="match status" value="1"/>
</dbReference>
<keyword evidence="2" id="KW-0342">GTP-binding</keyword>
<dbReference type="InterPro" id="IPR027417">
    <property type="entry name" value="P-loop_NTPase"/>
</dbReference>
<dbReference type="GO" id="GO:0007264">
    <property type="term" value="P:small GTPase-mediated signal transduction"/>
    <property type="evidence" value="ECO:0007669"/>
    <property type="project" value="InterPro"/>
</dbReference>
<proteinExistence type="predicted"/>
<evidence type="ECO:0000256" key="2">
    <source>
        <dbReference type="ARBA" id="ARBA00023134"/>
    </source>
</evidence>
<dbReference type="SMART" id="SM00174">
    <property type="entry name" value="RHO"/>
    <property type="match status" value="1"/>
</dbReference>
<protein>
    <submittedName>
        <fullName evidence="3">Uncharacterized protein</fullName>
    </submittedName>
</protein>
<dbReference type="EMBL" id="BMAV01015778">
    <property type="protein sequence ID" value="GFY65956.1"/>
    <property type="molecule type" value="Genomic_DNA"/>
</dbReference>
<dbReference type="Proteomes" id="UP000886998">
    <property type="component" value="Unassembled WGS sequence"/>
</dbReference>
<dbReference type="GO" id="GO:0035006">
    <property type="term" value="P:melanization defense response"/>
    <property type="evidence" value="ECO:0007669"/>
    <property type="project" value="UniProtKB-ARBA"/>
</dbReference>
<dbReference type="GO" id="GO:0003924">
    <property type="term" value="F:GTPase activity"/>
    <property type="evidence" value="ECO:0007669"/>
    <property type="project" value="InterPro"/>
</dbReference>
<dbReference type="GO" id="GO:0035099">
    <property type="term" value="P:hemocyte migration"/>
    <property type="evidence" value="ECO:0007669"/>
    <property type="project" value="UniProtKB-ARBA"/>
</dbReference>
<dbReference type="Pfam" id="PF00071">
    <property type="entry name" value="Ras"/>
    <property type="match status" value="1"/>
</dbReference>
<dbReference type="SMART" id="SM00173">
    <property type="entry name" value="RAS"/>
    <property type="match status" value="1"/>
</dbReference>
<evidence type="ECO:0000313" key="4">
    <source>
        <dbReference type="Proteomes" id="UP000886998"/>
    </source>
</evidence>
<organism evidence="3 4">
    <name type="scientific">Trichonephila inaurata madagascariensis</name>
    <dbReference type="NCBI Taxonomy" id="2747483"/>
    <lineage>
        <taxon>Eukaryota</taxon>
        <taxon>Metazoa</taxon>
        <taxon>Ecdysozoa</taxon>
        <taxon>Arthropoda</taxon>
        <taxon>Chelicerata</taxon>
        <taxon>Arachnida</taxon>
        <taxon>Araneae</taxon>
        <taxon>Araneomorphae</taxon>
        <taxon>Entelegynae</taxon>
        <taxon>Araneoidea</taxon>
        <taxon>Nephilidae</taxon>
        <taxon>Trichonephila</taxon>
        <taxon>Trichonephila inaurata</taxon>
    </lineage>
</organism>
<name>A0A8X6Y7B8_9ARAC</name>
<dbReference type="SMART" id="SM00175">
    <property type="entry name" value="RAB"/>
    <property type="match status" value="1"/>
</dbReference>
<accession>A0A8X6Y7B8</accession>
<dbReference type="GO" id="GO:0022412">
    <property type="term" value="P:cellular process involved in reproduction in multicellular organism"/>
    <property type="evidence" value="ECO:0007669"/>
    <property type="project" value="UniProtKB-ARBA"/>
</dbReference>
<comment type="caution">
    <text evidence="3">The sequence shown here is derived from an EMBL/GenBank/DDBJ whole genome shotgun (WGS) entry which is preliminary data.</text>
</comment>
<dbReference type="OrthoDB" id="6726184at2759"/>
<gene>
    <name evidence="3" type="ORF">TNIN_378331</name>
</gene>
<dbReference type="GO" id="GO:0005525">
    <property type="term" value="F:GTP binding"/>
    <property type="evidence" value="ECO:0007669"/>
    <property type="project" value="UniProtKB-KW"/>
</dbReference>
<evidence type="ECO:0000256" key="1">
    <source>
        <dbReference type="ARBA" id="ARBA00022741"/>
    </source>
</evidence>
<keyword evidence="1" id="KW-0547">Nucleotide-binding</keyword>
<dbReference type="InterPro" id="IPR001806">
    <property type="entry name" value="Small_GTPase"/>
</dbReference>
<dbReference type="GO" id="GO:0003006">
    <property type="term" value="P:developmental process involved in reproduction"/>
    <property type="evidence" value="ECO:0007669"/>
    <property type="project" value="UniProtKB-ARBA"/>
</dbReference>
<evidence type="ECO:0000313" key="3">
    <source>
        <dbReference type="EMBL" id="GFY65956.1"/>
    </source>
</evidence>